<gene>
    <name evidence="5" type="ORF">WJX73_000311</name>
</gene>
<evidence type="ECO:0000256" key="3">
    <source>
        <dbReference type="SAM" id="SignalP"/>
    </source>
</evidence>
<evidence type="ECO:0000313" key="6">
    <source>
        <dbReference type="Proteomes" id="UP001465755"/>
    </source>
</evidence>
<evidence type="ECO:0000256" key="2">
    <source>
        <dbReference type="SAM" id="Phobius"/>
    </source>
</evidence>
<keyword evidence="2" id="KW-0472">Membrane</keyword>
<feature type="chain" id="PRO_5043979694" description="Plastocyanin-like domain-containing protein" evidence="3">
    <location>
        <begin position="23"/>
        <end position="711"/>
    </location>
</feature>
<name>A0AAW1P345_9CHLO</name>
<dbReference type="GO" id="GO:0005507">
    <property type="term" value="F:copper ion binding"/>
    <property type="evidence" value="ECO:0007669"/>
    <property type="project" value="InterPro"/>
</dbReference>
<dbReference type="EMBL" id="JALJOQ010000056">
    <property type="protein sequence ID" value="KAK9803747.1"/>
    <property type="molecule type" value="Genomic_DNA"/>
</dbReference>
<dbReference type="Proteomes" id="UP001465755">
    <property type="component" value="Unassembled WGS sequence"/>
</dbReference>
<dbReference type="SUPFAM" id="SSF49503">
    <property type="entry name" value="Cupredoxins"/>
    <property type="match status" value="3"/>
</dbReference>
<sequence>MDRITFLGACCCLLLCIQSAVGQVQYPVLNIPKRQPYNYLQNFTESVTVEMVPNNIVGPGNNDTRTEEEPFVDYTGRVYNGTITLGIMRVVQGQSFRVKVCNGMDAFVETFDNTTDHQFGSLTAPLLTSGNNGFKEPNILSNHFHGLYGNPGTENRPCDPLPADGTPCYRGDNIFNNIVPGTCAEYQYDIPAVHSPGSYWMHPHHHGASSNQATTASWPIVVEHNPNGGFDYFSTSSCGWMTDLIANAPEVVFHFQAIMLAYNYDGFTNTPAPTGPYSGPQDDANIVTAYDGVPMDPYCCKGPKILEDGSGSWEDTGSEDGAGAGMIGGMISKQPFYSSGPSGEFTMINGGYQPVLELEANKIYNFRMIQAQNMKWLDLTFNSSACQIFIYSRDGVYLNEIPRPSDHIVMAAANRVDAFVVCQAGNYTMGTGQGPFDNDPECQSSHCELRKQPVLATLVVRESDQQPAHNLSSVSKCYPAFPPYLTSLQDRTYVESVTNITVNGLMNFTNPDTASPSSAACSINGLNYMESTPMQETIGSLTELQLHEVSVHPYHHHIQPYQIVSLGSQEQPALPVTNAGWQVGDWVDTLLLPNLANDAVVRWIPGPVEVTGTGYYVLHCHLLPHTDEGCMMKVQLLEQRYVSFSHGLSPGGEAGITLAAIFVVAVAVTCTVVYTRRVKARRRTAKRAREALVNNEHANPETLGQSLGFIF</sequence>
<organism evidence="5 6">
    <name type="scientific">Symbiochloris irregularis</name>
    <dbReference type="NCBI Taxonomy" id="706552"/>
    <lineage>
        <taxon>Eukaryota</taxon>
        <taxon>Viridiplantae</taxon>
        <taxon>Chlorophyta</taxon>
        <taxon>core chlorophytes</taxon>
        <taxon>Trebouxiophyceae</taxon>
        <taxon>Trebouxiales</taxon>
        <taxon>Trebouxiaceae</taxon>
        <taxon>Symbiochloris</taxon>
    </lineage>
</organism>
<keyword evidence="6" id="KW-1185">Reference proteome</keyword>
<dbReference type="Gene3D" id="2.60.40.420">
    <property type="entry name" value="Cupredoxins - blue copper proteins"/>
    <property type="match status" value="3"/>
</dbReference>
<evidence type="ECO:0000313" key="5">
    <source>
        <dbReference type="EMBL" id="KAK9803747.1"/>
    </source>
</evidence>
<dbReference type="InterPro" id="IPR045087">
    <property type="entry name" value="Cu-oxidase_fam"/>
</dbReference>
<evidence type="ECO:0000256" key="1">
    <source>
        <dbReference type="ARBA" id="ARBA00010609"/>
    </source>
</evidence>
<dbReference type="AlphaFoldDB" id="A0AAW1P345"/>
<proteinExistence type="inferred from homology"/>
<keyword evidence="2" id="KW-1133">Transmembrane helix</keyword>
<keyword evidence="2" id="KW-0812">Transmembrane</keyword>
<dbReference type="PANTHER" id="PTHR11709:SF518">
    <property type="entry name" value="MULTICOPPER OXIDASE"/>
    <property type="match status" value="1"/>
</dbReference>
<reference evidence="5 6" key="1">
    <citation type="journal article" date="2024" name="Nat. Commun.">
        <title>Phylogenomics reveals the evolutionary origins of lichenization in chlorophyte algae.</title>
        <authorList>
            <person name="Puginier C."/>
            <person name="Libourel C."/>
            <person name="Otte J."/>
            <person name="Skaloud P."/>
            <person name="Haon M."/>
            <person name="Grisel S."/>
            <person name="Petersen M."/>
            <person name="Berrin J.G."/>
            <person name="Delaux P.M."/>
            <person name="Dal Grande F."/>
            <person name="Keller J."/>
        </authorList>
    </citation>
    <scope>NUCLEOTIDE SEQUENCE [LARGE SCALE GENOMIC DNA]</scope>
    <source>
        <strain evidence="5 6">SAG 2036</strain>
    </source>
</reference>
<dbReference type="InterPro" id="IPR008972">
    <property type="entry name" value="Cupredoxin"/>
</dbReference>
<keyword evidence="3" id="KW-0732">Signal</keyword>
<dbReference type="PANTHER" id="PTHR11709">
    <property type="entry name" value="MULTI-COPPER OXIDASE"/>
    <property type="match status" value="1"/>
</dbReference>
<dbReference type="InterPro" id="IPR011706">
    <property type="entry name" value="Cu-oxidase_C"/>
</dbReference>
<dbReference type="Pfam" id="PF07731">
    <property type="entry name" value="Cu-oxidase_2"/>
    <property type="match status" value="1"/>
</dbReference>
<feature type="transmembrane region" description="Helical" evidence="2">
    <location>
        <begin position="654"/>
        <end position="674"/>
    </location>
</feature>
<protein>
    <recommendedName>
        <fullName evidence="4">Plastocyanin-like domain-containing protein</fullName>
    </recommendedName>
</protein>
<dbReference type="GO" id="GO:0016491">
    <property type="term" value="F:oxidoreductase activity"/>
    <property type="evidence" value="ECO:0007669"/>
    <property type="project" value="InterPro"/>
</dbReference>
<accession>A0AAW1P345</accession>
<feature type="signal peptide" evidence="3">
    <location>
        <begin position="1"/>
        <end position="22"/>
    </location>
</feature>
<feature type="domain" description="Plastocyanin-like" evidence="4">
    <location>
        <begin position="539"/>
        <end position="635"/>
    </location>
</feature>
<evidence type="ECO:0000259" key="4">
    <source>
        <dbReference type="Pfam" id="PF07731"/>
    </source>
</evidence>
<comment type="similarity">
    <text evidence="1">Belongs to the multicopper oxidase family.</text>
</comment>
<comment type="caution">
    <text evidence="5">The sequence shown here is derived from an EMBL/GenBank/DDBJ whole genome shotgun (WGS) entry which is preliminary data.</text>
</comment>